<dbReference type="PROSITE" id="PS51381">
    <property type="entry name" value="C2_B9"/>
    <property type="match status" value="1"/>
</dbReference>
<dbReference type="PANTHER" id="PTHR12968:SF2">
    <property type="entry name" value="B9 DOMAIN-CONTAINING PROTEIN 2"/>
    <property type="match status" value="1"/>
</dbReference>
<dbReference type="InterPro" id="IPR010796">
    <property type="entry name" value="C2_B9-type_dom"/>
</dbReference>
<evidence type="ECO:0000313" key="9">
    <source>
        <dbReference type="Proteomes" id="UP000236333"/>
    </source>
</evidence>
<accession>A0A2J8A0M8</accession>
<feature type="compositionally biased region" description="Polar residues" evidence="7">
    <location>
        <begin position="77"/>
        <end position="86"/>
    </location>
</feature>
<evidence type="ECO:0000256" key="6">
    <source>
        <dbReference type="ARBA" id="ARBA00039272"/>
    </source>
</evidence>
<feature type="compositionally biased region" description="Low complexity" evidence="7">
    <location>
        <begin position="446"/>
        <end position="458"/>
    </location>
</feature>
<dbReference type="Proteomes" id="UP000236333">
    <property type="component" value="Unassembled WGS sequence"/>
</dbReference>
<reference evidence="8 9" key="1">
    <citation type="journal article" date="2017" name="Mol. Biol. Evol.">
        <title>The 4-celled Tetrabaena socialis nuclear genome reveals the essential components for genetic control of cell number at the origin of multicellularity in the volvocine lineage.</title>
        <authorList>
            <person name="Featherston J."/>
            <person name="Arakaki Y."/>
            <person name="Hanschen E.R."/>
            <person name="Ferris P.J."/>
            <person name="Michod R.E."/>
            <person name="Olson B.J.S.C."/>
            <person name="Nozaki H."/>
            <person name="Durand P.M."/>
        </authorList>
    </citation>
    <scope>NUCLEOTIDE SEQUENCE [LARGE SCALE GENOMIC DNA]</scope>
    <source>
        <strain evidence="8 9">NIES-571</strain>
    </source>
</reference>
<dbReference type="GO" id="GO:0036038">
    <property type="term" value="C:MKS complex"/>
    <property type="evidence" value="ECO:0007669"/>
    <property type="project" value="TreeGrafter"/>
</dbReference>
<keyword evidence="9" id="KW-1185">Reference proteome</keyword>
<dbReference type="Pfam" id="PF07162">
    <property type="entry name" value="B9-C2"/>
    <property type="match status" value="1"/>
</dbReference>
<dbReference type="PANTHER" id="PTHR12968">
    <property type="entry name" value="B9 DOMAIN-CONTAINING"/>
    <property type="match status" value="1"/>
</dbReference>
<evidence type="ECO:0000256" key="3">
    <source>
        <dbReference type="ARBA" id="ARBA00022794"/>
    </source>
</evidence>
<dbReference type="GO" id="GO:0060271">
    <property type="term" value="P:cilium assembly"/>
    <property type="evidence" value="ECO:0007669"/>
    <property type="project" value="TreeGrafter"/>
</dbReference>
<organism evidence="8 9">
    <name type="scientific">Tetrabaena socialis</name>
    <dbReference type="NCBI Taxonomy" id="47790"/>
    <lineage>
        <taxon>Eukaryota</taxon>
        <taxon>Viridiplantae</taxon>
        <taxon>Chlorophyta</taxon>
        <taxon>core chlorophytes</taxon>
        <taxon>Chlorophyceae</taxon>
        <taxon>CS clade</taxon>
        <taxon>Chlamydomonadales</taxon>
        <taxon>Tetrabaenaceae</taxon>
        <taxon>Tetrabaena</taxon>
    </lineage>
</organism>
<comment type="caution">
    <text evidence="8">The sequence shown here is derived from an EMBL/GenBank/DDBJ whole genome shotgun (WGS) entry which is preliminary data.</text>
</comment>
<feature type="compositionally biased region" description="Polar residues" evidence="7">
    <location>
        <begin position="1"/>
        <end position="14"/>
    </location>
</feature>
<evidence type="ECO:0000256" key="1">
    <source>
        <dbReference type="ARBA" id="ARBA00004120"/>
    </source>
</evidence>
<keyword evidence="5" id="KW-0966">Cell projection</keyword>
<keyword evidence="4" id="KW-0206">Cytoskeleton</keyword>
<evidence type="ECO:0000256" key="2">
    <source>
        <dbReference type="ARBA" id="ARBA00022490"/>
    </source>
</evidence>
<evidence type="ECO:0000256" key="5">
    <source>
        <dbReference type="ARBA" id="ARBA00023273"/>
    </source>
</evidence>
<sequence length="458" mass="49479">MKPSTPQSPSSLQEMPSLAPAGLAPPAGRSGSATEQSIVEGRNERRARRRLAQDSPGEGRNSRPSGNGEAERGMVSPTRQQQTPPRGSSAGGEADADMSRYGLVGDPFEAASPITRPPRRRMSSAGGGVTPSEHGSELDSPLRRHGSRTDLHSSYDSLDSLAAASRATRRGSGFKKRGSPVKGAKAAAIKNSFADLHILGEIVGASGFQFPMLFCRWQLLYEPSKSWQVLRGQQQGTTHACCSAVGEVDLVVWEHPLDIHVKTQSLQGWPALLLMVYARNESSGCDSFVSYALVPLPSTPGMHRISSHTWFAVESNRALGRSFFAWHTGLIPRLEDETFIIDQRKREDAGPFISTVGAGEVHLRLNILTKNLDQVTHQGGESLAAALERLTTNILRQSTTLANKSMAREEHRHEALTEGQKLVKAGREERMASARAALDSRRRSAADGASPAPSESSR</sequence>
<gene>
    <name evidence="8" type="ORF">TSOC_007645</name>
</gene>
<feature type="compositionally biased region" description="Basic and acidic residues" evidence="7">
    <location>
        <begin position="425"/>
        <end position="445"/>
    </location>
</feature>
<protein>
    <recommendedName>
        <fullName evidence="6">B9 domain-containing protein 2</fullName>
    </recommendedName>
</protein>
<dbReference type="OrthoDB" id="184109at2759"/>
<dbReference type="EMBL" id="PGGS01000263">
    <property type="protein sequence ID" value="PNH06038.1"/>
    <property type="molecule type" value="Genomic_DNA"/>
</dbReference>
<evidence type="ECO:0000313" key="8">
    <source>
        <dbReference type="EMBL" id="PNH06038.1"/>
    </source>
</evidence>
<keyword evidence="2" id="KW-0963">Cytoplasm</keyword>
<feature type="region of interest" description="Disordered" evidence="7">
    <location>
        <begin position="1"/>
        <end position="153"/>
    </location>
</feature>
<keyword evidence="3" id="KW-0970">Cilium biogenesis/degradation</keyword>
<name>A0A2J8A0M8_9CHLO</name>
<comment type="subcellular location">
    <subcellularLocation>
        <location evidence="1">Cytoplasm</location>
        <location evidence="1">Cytoskeleton</location>
        <location evidence="1">Cilium basal body</location>
    </subcellularLocation>
</comment>
<evidence type="ECO:0000256" key="4">
    <source>
        <dbReference type="ARBA" id="ARBA00023212"/>
    </source>
</evidence>
<evidence type="ECO:0000256" key="7">
    <source>
        <dbReference type="SAM" id="MobiDB-lite"/>
    </source>
</evidence>
<proteinExistence type="predicted"/>
<feature type="compositionally biased region" description="Low complexity" evidence="7">
    <location>
        <begin position="16"/>
        <end position="33"/>
    </location>
</feature>
<dbReference type="AlphaFoldDB" id="A0A2J8A0M8"/>
<feature type="region of interest" description="Disordered" evidence="7">
    <location>
        <begin position="425"/>
        <end position="458"/>
    </location>
</feature>
<feature type="compositionally biased region" description="Basic and acidic residues" evidence="7">
    <location>
        <begin position="134"/>
        <end position="153"/>
    </location>
</feature>